<comment type="similarity">
    <text evidence="2">Belongs to the CWC21 family.</text>
</comment>
<proteinExistence type="inferred from homology"/>
<feature type="compositionally biased region" description="Basic and acidic residues" evidence="7">
    <location>
        <begin position="159"/>
        <end position="179"/>
    </location>
</feature>
<feature type="domain" description="CWF21" evidence="8">
    <location>
        <begin position="58"/>
        <end position="110"/>
    </location>
</feature>
<evidence type="ECO:0000313" key="9">
    <source>
        <dbReference type="EMBL" id="ORY76038.1"/>
    </source>
</evidence>
<keyword evidence="4" id="KW-0747">Spliceosome</keyword>
<comment type="caution">
    <text evidence="9">The sequence shown here is derived from an EMBL/GenBank/DDBJ whole genome shotgun (WGS) entry which is preliminary data.</text>
</comment>
<dbReference type="PANTHER" id="PTHR36562:SF5">
    <property type="entry name" value="SERINE_ARGININE REPETITIVE MATRIX 2"/>
    <property type="match status" value="1"/>
</dbReference>
<dbReference type="InterPro" id="IPR013170">
    <property type="entry name" value="mRNA_splic_Cwf21_dom"/>
</dbReference>
<evidence type="ECO:0000256" key="4">
    <source>
        <dbReference type="ARBA" id="ARBA00022728"/>
    </source>
</evidence>
<feature type="region of interest" description="Disordered" evidence="7">
    <location>
        <begin position="1"/>
        <end position="54"/>
    </location>
</feature>
<keyword evidence="10" id="KW-1185">Reference proteome</keyword>
<protein>
    <recommendedName>
        <fullName evidence="8">CWF21 domain-containing protein</fullName>
    </recommendedName>
</protein>
<evidence type="ECO:0000256" key="6">
    <source>
        <dbReference type="ARBA" id="ARBA00023242"/>
    </source>
</evidence>
<dbReference type="RefSeq" id="XP_040722491.1">
    <property type="nucleotide sequence ID" value="XM_040871614.1"/>
</dbReference>
<dbReference type="GO" id="GO:0005681">
    <property type="term" value="C:spliceosomal complex"/>
    <property type="evidence" value="ECO:0007669"/>
    <property type="project" value="UniProtKB-KW"/>
</dbReference>
<organism evidence="9 10">
    <name type="scientific">Protomyces lactucae-debilis</name>
    <dbReference type="NCBI Taxonomy" id="2754530"/>
    <lineage>
        <taxon>Eukaryota</taxon>
        <taxon>Fungi</taxon>
        <taxon>Dikarya</taxon>
        <taxon>Ascomycota</taxon>
        <taxon>Taphrinomycotina</taxon>
        <taxon>Taphrinomycetes</taxon>
        <taxon>Taphrinales</taxon>
        <taxon>Protomycetaceae</taxon>
        <taxon>Protomyces</taxon>
    </lineage>
</organism>
<sequence>MSYNGIGLQTPRGSGTNGHIQRNMSSMRQREPYSVSQRREEAAQGQHQASRRADLGIVQHEAKRLVESQVMQYRIQLESQEEVPAAQRKTEEDLDRLVDLKRKELLSQSAARKPSAQEAGSRGWQTHGDAVRKEAELEKMRSVLRLRADYVEGTAMANQDERRKQRMERGQATEQGETRHPNKITEKVSFAFTFKVKQQTKAQTLETAFTFQQSLEIATTIAGTNTTQAFRYKLYKAVYQFRSKGSSKPQTAFALLL</sequence>
<dbReference type="GeneID" id="63788213"/>
<comment type="subcellular location">
    <subcellularLocation>
        <location evidence="1">Nucleus</location>
    </subcellularLocation>
</comment>
<keyword evidence="6" id="KW-0539">Nucleus</keyword>
<keyword evidence="3" id="KW-0507">mRNA processing</keyword>
<evidence type="ECO:0000313" key="10">
    <source>
        <dbReference type="Proteomes" id="UP000193685"/>
    </source>
</evidence>
<feature type="region of interest" description="Disordered" evidence="7">
    <location>
        <begin position="108"/>
        <end position="130"/>
    </location>
</feature>
<dbReference type="GO" id="GO:0008380">
    <property type="term" value="P:RNA splicing"/>
    <property type="evidence" value="ECO:0007669"/>
    <property type="project" value="UniProtKB-KW"/>
</dbReference>
<dbReference type="PANTHER" id="PTHR36562">
    <property type="entry name" value="SERINE/ARGININE REPETITIVE MATRIX 2"/>
    <property type="match status" value="1"/>
</dbReference>
<dbReference type="CDD" id="cd21372">
    <property type="entry name" value="cwf21_CWC21-like"/>
    <property type="match status" value="1"/>
</dbReference>
<keyword evidence="5" id="KW-0508">mRNA splicing</keyword>
<reference evidence="9 10" key="1">
    <citation type="submission" date="2016-07" db="EMBL/GenBank/DDBJ databases">
        <title>Pervasive Adenine N6-methylation of Active Genes in Fungi.</title>
        <authorList>
            <consortium name="DOE Joint Genome Institute"/>
            <person name="Mondo S.J."/>
            <person name="Dannebaum R.O."/>
            <person name="Kuo R.C."/>
            <person name="Labutti K."/>
            <person name="Haridas S."/>
            <person name="Kuo A."/>
            <person name="Salamov A."/>
            <person name="Ahrendt S.R."/>
            <person name="Lipzen A."/>
            <person name="Sullivan W."/>
            <person name="Andreopoulos W.B."/>
            <person name="Clum A."/>
            <person name="Lindquist E."/>
            <person name="Daum C."/>
            <person name="Ramamoorthy G.K."/>
            <person name="Gryganskyi A."/>
            <person name="Culley D."/>
            <person name="Magnuson J.K."/>
            <person name="James T.Y."/>
            <person name="O'Malley M.A."/>
            <person name="Stajich J.E."/>
            <person name="Spatafora J.W."/>
            <person name="Visel A."/>
            <person name="Grigoriev I.V."/>
        </authorList>
    </citation>
    <scope>NUCLEOTIDE SEQUENCE [LARGE SCALE GENOMIC DNA]</scope>
    <source>
        <strain evidence="9 10">12-1054</strain>
    </source>
</reference>
<feature type="region of interest" description="Disordered" evidence="7">
    <location>
        <begin position="155"/>
        <end position="179"/>
    </location>
</feature>
<dbReference type="InterPro" id="IPR051372">
    <property type="entry name" value="CWC21"/>
</dbReference>
<dbReference type="Pfam" id="PF08312">
    <property type="entry name" value="cwf21"/>
    <property type="match status" value="1"/>
</dbReference>
<evidence type="ECO:0000256" key="3">
    <source>
        <dbReference type="ARBA" id="ARBA00022664"/>
    </source>
</evidence>
<name>A0A1Y2EWU9_PROLT</name>
<evidence type="ECO:0000256" key="1">
    <source>
        <dbReference type="ARBA" id="ARBA00004123"/>
    </source>
</evidence>
<dbReference type="SMART" id="SM01115">
    <property type="entry name" value="cwf21"/>
    <property type="match status" value="1"/>
</dbReference>
<accession>A0A1Y2EWU9</accession>
<dbReference type="STRING" id="56484.A0A1Y2EWU9"/>
<dbReference type="GO" id="GO:0006397">
    <property type="term" value="P:mRNA processing"/>
    <property type="evidence" value="ECO:0007669"/>
    <property type="project" value="UniProtKB-KW"/>
</dbReference>
<evidence type="ECO:0000259" key="8">
    <source>
        <dbReference type="SMART" id="SM01115"/>
    </source>
</evidence>
<dbReference type="OrthoDB" id="10267305at2759"/>
<evidence type="ECO:0000256" key="5">
    <source>
        <dbReference type="ARBA" id="ARBA00023187"/>
    </source>
</evidence>
<dbReference type="EMBL" id="MCFI01000024">
    <property type="protein sequence ID" value="ORY76038.1"/>
    <property type="molecule type" value="Genomic_DNA"/>
</dbReference>
<evidence type="ECO:0000256" key="2">
    <source>
        <dbReference type="ARBA" id="ARBA00005954"/>
    </source>
</evidence>
<evidence type="ECO:0000256" key="7">
    <source>
        <dbReference type="SAM" id="MobiDB-lite"/>
    </source>
</evidence>
<feature type="compositionally biased region" description="Polar residues" evidence="7">
    <location>
        <begin position="11"/>
        <end position="27"/>
    </location>
</feature>
<gene>
    <name evidence="9" type="ORF">BCR37DRAFT_395349</name>
</gene>
<dbReference type="AlphaFoldDB" id="A0A1Y2EWU9"/>
<dbReference type="Proteomes" id="UP000193685">
    <property type="component" value="Unassembled WGS sequence"/>
</dbReference>